<sequence>MNSLPQPGPSRQGNYSLGRLALATAYWLKPQRVQHFPGLVAGLVGDRLLRPAPVPDASRIRKSPPGFAGLADDLSTPVVLQAMARGFYPQGHWGAMKWWSPPERAVMDLASVHIAKRFRRTMRGSDMQVAFDTDFAGVIDGCAAPRDPSRPHLTWITPKARALYMRLHGEGHAHSVEIFDADDKLVGGLFGVTVGPVFSALSMFHTADNASKFAIVSLYHHLADGGITAVDHQIMSPWVQALGGTVLARADYAALLARPAGSQAAPGRWSVKFSLADTAGWSPESAA</sequence>
<comment type="catalytic activity">
    <reaction evidence="4">
        <text>L-phenylalanyl-tRNA(Phe) + an N-terminal L-alpha-aminoacyl-[protein] = an N-terminal L-phenylalanyl-L-alpha-aminoacyl-[protein] + tRNA(Phe)</text>
        <dbReference type="Rhea" id="RHEA:43632"/>
        <dbReference type="Rhea" id="RHEA-COMP:9668"/>
        <dbReference type="Rhea" id="RHEA-COMP:9699"/>
        <dbReference type="Rhea" id="RHEA-COMP:10636"/>
        <dbReference type="Rhea" id="RHEA-COMP:10637"/>
        <dbReference type="ChEBI" id="CHEBI:78442"/>
        <dbReference type="ChEBI" id="CHEBI:78531"/>
        <dbReference type="ChEBI" id="CHEBI:78597"/>
        <dbReference type="ChEBI" id="CHEBI:83561"/>
        <dbReference type="EC" id="2.3.2.6"/>
    </reaction>
</comment>
<comment type="similarity">
    <text evidence="4">Belongs to the L/F-transferase family.</text>
</comment>
<name>A0ABZ2I5G1_9HYPH</name>
<dbReference type="Proteomes" id="UP001369958">
    <property type="component" value="Chromosome"/>
</dbReference>
<evidence type="ECO:0000256" key="3">
    <source>
        <dbReference type="ARBA" id="ARBA00023315"/>
    </source>
</evidence>
<keyword evidence="6" id="KW-1185">Reference proteome</keyword>
<keyword evidence="3 4" id="KW-0012">Acyltransferase</keyword>
<organism evidence="5 6">
    <name type="scientific">Pelagibacterium nitratireducens</name>
    <dbReference type="NCBI Taxonomy" id="1046114"/>
    <lineage>
        <taxon>Bacteria</taxon>
        <taxon>Pseudomonadati</taxon>
        <taxon>Pseudomonadota</taxon>
        <taxon>Alphaproteobacteria</taxon>
        <taxon>Hyphomicrobiales</taxon>
        <taxon>Devosiaceae</taxon>
        <taxon>Pelagibacterium</taxon>
    </lineage>
</organism>
<protein>
    <recommendedName>
        <fullName evidence="4">Leucyl/phenylalanyl-tRNA--protein transferase</fullName>
        <ecNumber evidence="4">2.3.2.6</ecNumber>
    </recommendedName>
    <alternativeName>
        <fullName evidence="4">L/F-transferase</fullName>
    </alternativeName>
    <alternativeName>
        <fullName evidence="4">Leucyltransferase</fullName>
    </alternativeName>
    <alternativeName>
        <fullName evidence="4">Phenyalanyltransferase</fullName>
    </alternativeName>
</protein>
<comment type="catalytic activity">
    <reaction evidence="4">
        <text>N-terminal L-lysyl-[protein] + L-leucyl-tRNA(Leu) = N-terminal L-leucyl-L-lysyl-[protein] + tRNA(Leu) + H(+)</text>
        <dbReference type="Rhea" id="RHEA:12340"/>
        <dbReference type="Rhea" id="RHEA-COMP:9613"/>
        <dbReference type="Rhea" id="RHEA-COMP:9622"/>
        <dbReference type="Rhea" id="RHEA-COMP:12670"/>
        <dbReference type="Rhea" id="RHEA-COMP:12671"/>
        <dbReference type="ChEBI" id="CHEBI:15378"/>
        <dbReference type="ChEBI" id="CHEBI:65249"/>
        <dbReference type="ChEBI" id="CHEBI:78442"/>
        <dbReference type="ChEBI" id="CHEBI:78494"/>
        <dbReference type="ChEBI" id="CHEBI:133043"/>
        <dbReference type="EC" id="2.3.2.6"/>
    </reaction>
</comment>
<evidence type="ECO:0000313" key="5">
    <source>
        <dbReference type="EMBL" id="WWT34243.1"/>
    </source>
</evidence>
<comment type="subcellular location">
    <subcellularLocation>
        <location evidence="4">Cytoplasm</location>
    </subcellularLocation>
</comment>
<gene>
    <name evidence="4" type="primary">aat</name>
    <name evidence="5" type="ORF">V6617_07205</name>
</gene>
<comment type="function">
    <text evidence="4">Functions in the N-end rule pathway of protein degradation where it conjugates Leu, Phe and, less efficiently, Met from aminoacyl-tRNAs to the N-termini of proteins containing an N-terminal arginine or lysine.</text>
</comment>
<dbReference type="EC" id="2.3.2.6" evidence="4"/>
<dbReference type="EMBL" id="CP146275">
    <property type="protein sequence ID" value="WWT34243.1"/>
    <property type="molecule type" value="Genomic_DNA"/>
</dbReference>
<dbReference type="Pfam" id="PF03588">
    <property type="entry name" value="Leu_Phe_trans"/>
    <property type="match status" value="1"/>
</dbReference>
<evidence type="ECO:0000256" key="4">
    <source>
        <dbReference type="HAMAP-Rule" id="MF_00688"/>
    </source>
</evidence>
<keyword evidence="2 4" id="KW-0808">Transferase</keyword>
<proteinExistence type="inferred from homology"/>
<reference evidence="5 6" key="1">
    <citation type="submission" date="2024-02" db="EMBL/GenBank/DDBJ databases">
        <title>Complete genome sequence of Pelagibacterium nitratireducens ZH15.</title>
        <authorList>
            <person name="Zhao L.H."/>
        </authorList>
    </citation>
    <scope>NUCLEOTIDE SEQUENCE [LARGE SCALE GENOMIC DNA]</scope>
    <source>
        <strain evidence="5 6">ZH15</strain>
    </source>
</reference>
<dbReference type="InterPro" id="IPR016181">
    <property type="entry name" value="Acyl_CoA_acyltransferase"/>
</dbReference>
<comment type="catalytic activity">
    <reaction evidence="4">
        <text>N-terminal L-arginyl-[protein] + L-leucyl-tRNA(Leu) = N-terminal L-leucyl-L-arginyl-[protein] + tRNA(Leu) + H(+)</text>
        <dbReference type="Rhea" id="RHEA:50416"/>
        <dbReference type="Rhea" id="RHEA-COMP:9613"/>
        <dbReference type="Rhea" id="RHEA-COMP:9622"/>
        <dbReference type="Rhea" id="RHEA-COMP:12672"/>
        <dbReference type="Rhea" id="RHEA-COMP:12673"/>
        <dbReference type="ChEBI" id="CHEBI:15378"/>
        <dbReference type="ChEBI" id="CHEBI:64719"/>
        <dbReference type="ChEBI" id="CHEBI:78442"/>
        <dbReference type="ChEBI" id="CHEBI:78494"/>
        <dbReference type="ChEBI" id="CHEBI:133044"/>
        <dbReference type="EC" id="2.3.2.6"/>
    </reaction>
</comment>
<dbReference type="PANTHER" id="PTHR30098">
    <property type="entry name" value="LEUCYL/PHENYLALANYL-TRNA--PROTEIN TRANSFERASE"/>
    <property type="match status" value="1"/>
</dbReference>
<keyword evidence="1 4" id="KW-0963">Cytoplasm</keyword>
<dbReference type="Gene3D" id="3.40.630.70">
    <property type="entry name" value="Leucyl/phenylalanyl-tRNA-protein transferase, C-terminal domain"/>
    <property type="match status" value="1"/>
</dbReference>
<evidence type="ECO:0000256" key="2">
    <source>
        <dbReference type="ARBA" id="ARBA00022679"/>
    </source>
</evidence>
<accession>A0ABZ2I5G1</accession>
<dbReference type="GO" id="GO:0008914">
    <property type="term" value="F:leucyl-tRNA--protein transferase activity"/>
    <property type="evidence" value="ECO:0007669"/>
    <property type="project" value="UniProtKB-EC"/>
</dbReference>
<dbReference type="HAMAP" id="MF_00688">
    <property type="entry name" value="Leu_Phe_trans"/>
    <property type="match status" value="1"/>
</dbReference>
<evidence type="ECO:0000256" key="1">
    <source>
        <dbReference type="ARBA" id="ARBA00022490"/>
    </source>
</evidence>
<dbReference type="SUPFAM" id="SSF55729">
    <property type="entry name" value="Acyl-CoA N-acyltransferases (Nat)"/>
    <property type="match status" value="1"/>
</dbReference>
<dbReference type="InterPro" id="IPR042203">
    <property type="entry name" value="Leu/Phe-tRNA_Trfase_C"/>
</dbReference>
<dbReference type="PANTHER" id="PTHR30098:SF2">
    <property type="entry name" value="LEUCYL_PHENYLALANYL-TRNA--PROTEIN TRANSFERASE"/>
    <property type="match status" value="1"/>
</dbReference>
<dbReference type="RefSeq" id="WP_338610039.1">
    <property type="nucleotide sequence ID" value="NZ_CP146275.1"/>
</dbReference>
<dbReference type="InterPro" id="IPR004616">
    <property type="entry name" value="Leu/Phe-tRNA_Trfase"/>
</dbReference>
<evidence type="ECO:0000313" key="6">
    <source>
        <dbReference type="Proteomes" id="UP001369958"/>
    </source>
</evidence>